<dbReference type="OrthoDB" id="331699at2759"/>
<dbReference type="AlphaFoldDB" id="A0A813SDS0"/>
<organism evidence="6 7">
    <name type="scientific">Adineta steineri</name>
    <dbReference type="NCBI Taxonomy" id="433720"/>
    <lineage>
        <taxon>Eukaryota</taxon>
        <taxon>Metazoa</taxon>
        <taxon>Spiralia</taxon>
        <taxon>Gnathifera</taxon>
        <taxon>Rotifera</taxon>
        <taxon>Eurotatoria</taxon>
        <taxon>Bdelloidea</taxon>
        <taxon>Adinetida</taxon>
        <taxon>Adinetidae</taxon>
        <taxon>Adineta</taxon>
    </lineage>
</organism>
<name>A0A813SDS0_9BILA</name>
<evidence type="ECO:0000256" key="3">
    <source>
        <dbReference type="ARBA" id="ARBA00022801"/>
    </source>
</evidence>
<dbReference type="GO" id="GO:0047617">
    <property type="term" value="F:fatty acyl-CoA hydrolase activity"/>
    <property type="evidence" value="ECO:0007669"/>
    <property type="project" value="TreeGrafter"/>
</dbReference>
<evidence type="ECO:0000256" key="1">
    <source>
        <dbReference type="ARBA" id="ARBA00010458"/>
    </source>
</evidence>
<gene>
    <name evidence="6" type="ORF">VCS650_LOCUS3732</name>
</gene>
<accession>A0A813SDS0</accession>
<feature type="domain" description="HotDog ACOT-type" evidence="5">
    <location>
        <begin position="277"/>
        <end position="396"/>
    </location>
</feature>
<dbReference type="EMBL" id="CAJNON010000020">
    <property type="protein sequence ID" value="CAF0795624.1"/>
    <property type="molecule type" value="Genomic_DNA"/>
</dbReference>
<dbReference type="Gene3D" id="3.10.129.10">
    <property type="entry name" value="Hotdog Thioesterase"/>
    <property type="match status" value="3"/>
</dbReference>
<dbReference type="InterPro" id="IPR033120">
    <property type="entry name" value="HOTDOG_ACOT"/>
</dbReference>
<dbReference type="SUPFAM" id="SSF54637">
    <property type="entry name" value="Thioesterase/thiol ester dehydrase-isomerase"/>
    <property type="match status" value="3"/>
</dbReference>
<sequence>MHHRVFLFVPRTLNKTTFRSIQTITDVRKTLQNLVGAQLVFGHGNQSGSHAGLTDNITVNSTLTPRTIAESYDEAIIPFATNIKLRERYVNFDNKVRFGRILEDLDTMAVHIAYKHNAPQIIQSINVHPLAIVTAAVDRIEVAVPHMDIDRDVRLSGFTSFVGKSSMEVILTIDQDNNGTWEHVLRAYFVLAARDPRTKKSAKMNPLIGSTEEDKEIIRKGELNRQRRLTEQDKSLFKTPPDTSESSIIHDLFIKTVTPNTSIFRSRLLNQDSMWMSETTLKTMHIGHPEQRNLYNKIFGGYLMRKSFDLAWTTASLFAKQKLSTLAVDDIMFQRPVEIEVAVPHMDIDRDVRLSGFTSFVGKSSMEVILTIDQDNNGTWEHVLRAYFVLAARDPRTKNKNNRSAKMNPLIGSTEEDKEIIRKGELNRQRRLTEQDKSLFKTPPDTSESSIIHDLFIKTVTPNTSIFRSRLLNQDSMWMSETTLKTMHIGHPEQRNLYNKIFGGYLMRKSFDLAWTTASLFAKQKLSTLAVDDIMFQRPVEIGSLLFLSSMVVYVEGNKIQTRIHAEVVDIHTAKRETTNVFYFIFKTKDNSQISKNVVPQTYAEAMMYLDGKRHLD</sequence>
<dbReference type="GO" id="GO:0005739">
    <property type="term" value="C:mitochondrion"/>
    <property type="evidence" value="ECO:0007669"/>
    <property type="project" value="TreeGrafter"/>
</dbReference>
<dbReference type="InterPro" id="IPR029069">
    <property type="entry name" value="HotDog_dom_sf"/>
</dbReference>
<dbReference type="CDD" id="cd03442">
    <property type="entry name" value="BFIT_BACH"/>
    <property type="match status" value="3"/>
</dbReference>
<feature type="domain" description="HotDog ACOT-type" evidence="5">
    <location>
        <begin position="480"/>
        <end position="592"/>
    </location>
</feature>
<dbReference type="PROSITE" id="PS51770">
    <property type="entry name" value="HOTDOG_ACOT"/>
    <property type="match status" value="3"/>
</dbReference>
<protein>
    <recommendedName>
        <fullName evidence="5">HotDog ACOT-type domain-containing protein</fullName>
    </recommendedName>
</protein>
<dbReference type="GO" id="GO:0006637">
    <property type="term" value="P:acyl-CoA metabolic process"/>
    <property type="evidence" value="ECO:0007669"/>
    <property type="project" value="TreeGrafter"/>
</dbReference>
<evidence type="ECO:0000256" key="2">
    <source>
        <dbReference type="ARBA" id="ARBA00022737"/>
    </source>
</evidence>
<keyword evidence="4" id="KW-0809">Transit peptide</keyword>
<evidence type="ECO:0000313" key="6">
    <source>
        <dbReference type="EMBL" id="CAF0795624.1"/>
    </source>
</evidence>
<feature type="domain" description="HotDog ACOT-type" evidence="5">
    <location>
        <begin position="75"/>
        <end position="197"/>
    </location>
</feature>
<keyword evidence="2" id="KW-0677">Repeat</keyword>
<proteinExistence type="inferred from homology"/>
<comment type="caution">
    <text evidence="6">The sequence shown here is derived from an EMBL/GenBank/DDBJ whole genome shotgun (WGS) entry which is preliminary data.</text>
</comment>
<evidence type="ECO:0000259" key="5">
    <source>
        <dbReference type="PROSITE" id="PS51770"/>
    </source>
</evidence>
<reference evidence="6" key="1">
    <citation type="submission" date="2021-02" db="EMBL/GenBank/DDBJ databases">
        <authorList>
            <person name="Nowell W R."/>
        </authorList>
    </citation>
    <scope>NUCLEOTIDE SEQUENCE</scope>
</reference>
<keyword evidence="3" id="KW-0378">Hydrolase</keyword>
<dbReference type="PANTHER" id="PTHR12655:SF0">
    <property type="entry name" value="ACYL-COENZYME A THIOESTERASE 9, MITOCHONDRIAL"/>
    <property type="match status" value="1"/>
</dbReference>
<evidence type="ECO:0000256" key="4">
    <source>
        <dbReference type="ARBA" id="ARBA00022946"/>
    </source>
</evidence>
<dbReference type="FunFam" id="3.10.129.10:FF:000012">
    <property type="entry name" value="Acyl-coenzyme A thioesterase 9, mitochondrial"/>
    <property type="match status" value="1"/>
</dbReference>
<comment type="similarity">
    <text evidence="1">Belongs to the acyl coenzyme A hydrolase family.</text>
</comment>
<evidence type="ECO:0000313" key="7">
    <source>
        <dbReference type="Proteomes" id="UP000663891"/>
    </source>
</evidence>
<dbReference type="Proteomes" id="UP000663891">
    <property type="component" value="Unassembled WGS sequence"/>
</dbReference>
<dbReference type="PANTHER" id="PTHR12655">
    <property type="entry name" value="ACYL-COA THIOESTERASE"/>
    <property type="match status" value="1"/>
</dbReference>